<dbReference type="InterPro" id="IPR011009">
    <property type="entry name" value="Kinase-like_dom_sf"/>
</dbReference>
<dbReference type="SUPFAM" id="SSF56112">
    <property type="entry name" value="Protein kinase-like (PK-like)"/>
    <property type="match status" value="1"/>
</dbReference>
<evidence type="ECO:0000259" key="1">
    <source>
        <dbReference type="SMART" id="SM00587"/>
    </source>
</evidence>
<gene>
    <name evidence="3" type="primary">LOC105362674</name>
</gene>
<dbReference type="PANTHER" id="PTHR11012">
    <property type="entry name" value="PROTEIN KINASE-LIKE DOMAIN-CONTAINING"/>
    <property type="match status" value="1"/>
</dbReference>
<dbReference type="Pfam" id="PF02958">
    <property type="entry name" value="EcKL"/>
    <property type="match status" value="1"/>
</dbReference>
<dbReference type="Proteomes" id="UP000695007">
    <property type="component" value="Unplaced"/>
</dbReference>
<dbReference type="InterPro" id="IPR015897">
    <property type="entry name" value="CHK_kinase-like"/>
</dbReference>
<dbReference type="SMART" id="SM00587">
    <property type="entry name" value="CHK"/>
    <property type="match status" value="1"/>
</dbReference>
<evidence type="ECO:0000313" key="3">
    <source>
        <dbReference type="RefSeq" id="XP_011498459.1"/>
    </source>
</evidence>
<organism evidence="2 3">
    <name type="scientific">Ceratosolen solmsi marchali</name>
    <dbReference type="NCBI Taxonomy" id="326594"/>
    <lineage>
        <taxon>Eukaryota</taxon>
        <taxon>Metazoa</taxon>
        <taxon>Ecdysozoa</taxon>
        <taxon>Arthropoda</taxon>
        <taxon>Hexapoda</taxon>
        <taxon>Insecta</taxon>
        <taxon>Pterygota</taxon>
        <taxon>Neoptera</taxon>
        <taxon>Endopterygota</taxon>
        <taxon>Hymenoptera</taxon>
        <taxon>Apocrita</taxon>
        <taxon>Proctotrupomorpha</taxon>
        <taxon>Chalcidoidea</taxon>
        <taxon>Agaonidae</taxon>
        <taxon>Agaoninae</taxon>
        <taxon>Ceratosolen</taxon>
    </lineage>
</organism>
<sequence length="396" mass="46367">MEFKENSIQYEVVLRDPQSVLQKQLGNDLKVIDFKTKTFLQLGDNYGSTILDVQVKIKRKNDAEEEKLDLVAKMLPPTEFQRIFFETQISFKKEIFVYENLIPTYCSLYNGVFDITPKLYGSRISITADVDEVENDAVILMENLKVKGYCMEDRHKGLSLAHIKMTILSLAKFHAIGLSIKHKKRSYLPTLQRYMKPMIIINDVMKPFITNVLDVIQADPDLKQYYDRIKRTGNFENISDTYYNSLNVEHPWACAVHSDLWVNNVLFYRNKLEGQNVAKFIDFQMSYISSPLSDLIFFLCISMERSLSHIDEMIELYRLQIIDISKELGCAVEQFSKEKFDERLKIDAANELYHILLMLKVVELPKNEQIETSLLNDNCIFRLKNIIRIYTDKNWI</sequence>
<reference evidence="3" key="1">
    <citation type="submission" date="2025-08" db="UniProtKB">
        <authorList>
            <consortium name="RefSeq"/>
        </authorList>
    </citation>
    <scope>IDENTIFICATION</scope>
</reference>
<dbReference type="Gene3D" id="3.90.1200.10">
    <property type="match status" value="1"/>
</dbReference>
<feature type="domain" description="CHK kinase-like" evidence="1">
    <location>
        <begin position="139"/>
        <end position="327"/>
    </location>
</feature>
<dbReference type="KEGG" id="csol:105362674"/>
<dbReference type="GeneID" id="105362674"/>
<name>A0AAJ6YI26_9HYME</name>
<proteinExistence type="predicted"/>
<dbReference type="PANTHER" id="PTHR11012:SF55">
    <property type="entry name" value="BHLH DOMAIN-CONTAINING PROTEIN"/>
    <property type="match status" value="1"/>
</dbReference>
<protein>
    <submittedName>
        <fullName evidence="3">Uncharacterized protein LOC105362674</fullName>
    </submittedName>
</protein>
<dbReference type="AlphaFoldDB" id="A0AAJ6YI26"/>
<evidence type="ECO:0000313" key="2">
    <source>
        <dbReference type="Proteomes" id="UP000695007"/>
    </source>
</evidence>
<accession>A0AAJ6YI26</accession>
<dbReference type="InterPro" id="IPR004119">
    <property type="entry name" value="EcKL"/>
</dbReference>
<keyword evidence="2" id="KW-1185">Reference proteome</keyword>
<dbReference type="RefSeq" id="XP_011498459.1">
    <property type="nucleotide sequence ID" value="XM_011500157.1"/>
</dbReference>